<dbReference type="PANTHER" id="PTHR19848:SF8">
    <property type="entry name" value="F-BOX AND WD REPEAT DOMAIN CONTAINING 7"/>
    <property type="match status" value="1"/>
</dbReference>
<dbReference type="Gene3D" id="2.130.10.10">
    <property type="entry name" value="YVTN repeat-like/Quinoprotein amine dehydrogenase"/>
    <property type="match status" value="1"/>
</dbReference>
<protein>
    <submittedName>
        <fullName evidence="4">Ribosome assembly protein 4</fullName>
    </submittedName>
</protein>
<sequence length="450" mass="49172">MSLAVDAMGLAAHLRRAEEAGESPPYATSAILQELNAIRETLNRPSPQEQAASLRCIGTFLDFLKTYVDNQSTTVPVSDMARLSVTASNAGASTYSMSGSPSVNGDQYAAPMLLPVAPHPVTFRHIGKIVMNLEKEPVDIRFTSASDPTSFAVSSFFKDIGIFDASTGQRRRSIKVKGVHMVFSPMRDSLAVTTEHLDDGTHRNSKMIPTTHDMVHFDKPVLYVVDWVNDNSPSARRFMLQWHGIRPFSFSPDGQLLAIKGVRNRVEIVTSARGQGYSVLRSHTDEVTHAEFTADGARLVTMSRDGTLRVSSVESGRNIAKIDIEHWRNPLQLAVSPTGVIATIWGREVTIWDYETGAMNSYNLEIARGSEGVPLAISPDLRWVAYRSDDGADVTDLSTGKVVYSARLESGFAVSAAFSGNGKYLVVGRCMNGHHGRTDSGILNVWEIQA</sequence>
<keyword evidence="1 3" id="KW-0853">WD repeat</keyword>
<proteinExistence type="predicted"/>
<feature type="repeat" description="WD" evidence="3">
    <location>
        <begin position="280"/>
        <end position="321"/>
    </location>
</feature>
<dbReference type="Pfam" id="PF00400">
    <property type="entry name" value="WD40"/>
    <property type="match status" value="1"/>
</dbReference>
<reference evidence="4" key="1">
    <citation type="submission" date="2021-06" db="EMBL/GenBank/DDBJ databases">
        <title>Comparative genomics, transcriptomics and evolutionary studies reveal genomic signatures of adaptation to plant cell wall in hemibiotrophic fungi.</title>
        <authorList>
            <consortium name="DOE Joint Genome Institute"/>
            <person name="Baroncelli R."/>
            <person name="Diaz J.F."/>
            <person name="Benocci T."/>
            <person name="Peng M."/>
            <person name="Battaglia E."/>
            <person name="Haridas S."/>
            <person name="Andreopoulos W."/>
            <person name="Labutti K."/>
            <person name="Pangilinan J."/>
            <person name="Floch G.L."/>
            <person name="Makela M.R."/>
            <person name="Henrissat B."/>
            <person name="Grigoriev I.V."/>
            <person name="Crouch J.A."/>
            <person name="De Vries R.P."/>
            <person name="Sukno S.A."/>
            <person name="Thon M.R."/>
        </authorList>
    </citation>
    <scope>NUCLEOTIDE SEQUENCE</scope>
    <source>
        <strain evidence="4">CBS 125086</strain>
    </source>
</reference>
<evidence type="ECO:0000313" key="5">
    <source>
        <dbReference type="Proteomes" id="UP001230504"/>
    </source>
</evidence>
<dbReference type="AlphaFoldDB" id="A0AAD8PTE3"/>
<dbReference type="SUPFAM" id="SSF50978">
    <property type="entry name" value="WD40 repeat-like"/>
    <property type="match status" value="1"/>
</dbReference>
<keyword evidence="5" id="KW-1185">Reference proteome</keyword>
<dbReference type="InterPro" id="IPR036322">
    <property type="entry name" value="WD40_repeat_dom_sf"/>
</dbReference>
<dbReference type="RefSeq" id="XP_060411416.1">
    <property type="nucleotide sequence ID" value="XM_060555274.1"/>
</dbReference>
<keyword evidence="2" id="KW-0677">Repeat</keyword>
<comment type="caution">
    <text evidence="4">The sequence shown here is derived from an EMBL/GenBank/DDBJ whole genome shotgun (WGS) entry which is preliminary data.</text>
</comment>
<dbReference type="PANTHER" id="PTHR19848">
    <property type="entry name" value="WD40 REPEAT PROTEIN"/>
    <property type="match status" value="1"/>
</dbReference>
<evidence type="ECO:0000256" key="1">
    <source>
        <dbReference type="ARBA" id="ARBA00022574"/>
    </source>
</evidence>
<dbReference type="Proteomes" id="UP001230504">
    <property type="component" value="Unassembled WGS sequence"/>
</dbReference>
<evidence type="ECO:0000313" key="4">
    <source>
        <dbReference type="EMBL" id="KAK1580369.1"/>
    </source>
</evidence>
<dbReference type="InterPro" id="IPR015943">
    <property type="entry name" value="WD40/YVTN_repeat-like_dom_sf"/>
</dbReference>
<evidence type="ECO:0000256" key="3">
    <source>
        <dbReference type="PROSITE-ProRule" id="PRU00221"/>
    </source>
</evidence>
<dbReference type="InterPro" id="IPR001680">
    <property type="entry name" value="WD40_rpt"/>
</dbReference>
<accession>A0AAD8PTE3</accession>
<dbReference type="EMBL" id="JAHLJV010000055">
    <property type="protein sequence ID" value="KAK1580369.1"/>
    <property type="molecule type" value="Genomic_DNA"/>
</dbReference>
<dbReference type="PROSITE" id="PS50082">
    <property type="entry name" value="WD_REPEATS_2"/>
    <property type="match status" value="1"/>
</dbReference>
<evidence type="ECO:0000256" key="2">
    <source>
        <dbReference type="ARBA" id="ARBA00022737"/>
    </source>
</evidence>
<dbReference type="GeneID" id="85439514"/>
<name>A0AAD8PTE3_9PEZI</name>
<organism evidence="4 5">
    <name type="scientific">Colletotrichum navitas</name>
    <dbReference type="NCBI Taxonomy" id="681940"/>
    <lineage>
        <taxon>Eukaryota</taxon>
        <taxon>Fungi</taxon>
        <taxon>Dikarya</taxon>
        <taxon>Ascomycota</taxon>
        <taxon>Pezizomycotina</taxon>
        <taxon>Sordariomycetes</taxon>
        <taxon>Hypocreomycetidae</taxon>
        <taxon>Glomerellales</taxon>
        <taxon>Glomerellaceae</taxon>
        <taxon>Colletotrichum</taxon>
        <taxon>Colletotrichum graminicola species complex</taxon>
    </lineage>
</organism>
<gene>
    <name evidence="4" type="ORF">LY79DRAFT_520739</name>
</gene>